<evidence type="ECO:0000313" key="4">
    <source>
        <dbReference type="Proteomes" id="UP000610303"/>
    </source>
</evidence>
<accession>A0A918CD96</accession>
<evidence type="ECO:0000313" key="3">
    <source>
        <dbReference type="EMBL" id="GGR17689.1"/>
    </source>
</evidence>
<evidence type="ECO:0000256" key="2">
    <source>
        <dbReference type="SAM" id="MobiDB-lite"/>
    </source>
</evidence>
<proteinExistence type="predicted"/>
<comment type="caution">
    <text evidence="3">The sequence shown here is derived from an EMBL/GenBank/DDBJ whole genome shotgun (WGS) entry which is preliminary data.</text>
</comment>
<dbReference type="AlphaFoldDB" id="A0A918CD96"/>
<protein>
    <submittedName>
        <fullName evidence="3">Uncharacterized protein</fullName>
    </submittedName>
</protein>
<keyword evidence="4" id="KW-1185">Reference proteome</keyword>
<sequence length="137" mass="14312">MPPAPTFAPAPADQLAPELLGLDQRIEAVRATAAQTRALLDELPALQHSLPLVGCASWRSAAAEHYEARLEELVSRVGLARSALEQAELELNATLIRLERERDEALAQLVAAPGSGSGPGPGPAPGALGGPTAWGWR</sequence>
<dbReference type="EMBL" id="BMRJ01000001">
    <property type="protein sequence ID" value="GGR17689.1"/>
    <property type="molecule type" value="Genomic_DNA"/>
</dbReference>
<gene>
    <name evidence="3" type="ORF">GCM10010196_08370</name>
</gene>
<name>A0A918CD96_AGRME</name>
<evidence type="ECO:0000256" key="1">
    <source>
        <dbReference type="SAM" id="Coils"/>
    </source>
</evidence>
<dbReference type="RefSeq" id="WP_189084016.1">
    <property type="nucleotide sequence ID" value="NZ_BMRJ01000001.1"/>
</dbReference>
<dbReference type="Proteomes" id="UP000610303">
    <property type="component" value="Unassembled WGS sequence"/>
</dbReference>
<feature type="region of interest" description="Disordered" evidence="2">
    <location>
        <begin position="111"/>
        <end position="137"/>
    </location>
</feature>
<feature type="coiled-coil region" evidence="1">
    <location>
        <begin position="70"/>
        <end position="108"/>
    </location>
</feature>
<keyword evidence="1" id="KW-0175">Coiled coil</keyword>
<organism evidence="3 4">
    <name type="scientific">Agromyces mediolanus</name>
    <name type="common">Corynebacterium mediolanum</name>
    <dbReference type="NCBI Taxonomy" id="41986"/>
    <lineage>
        <taxon>Bacteria</taxon>
        <taxon>Bacillati</taxon>
        <taxon>Actinomycetota</taxon>
        <taxon>Actinomycetes</taxon>
        <taxon>Micrococcales</taxon>
        <taxon>Microbacteriaceae</taxon>
        <taxon>Agromyces</taxon>
    </lineage>
</organism>
<reference evidence="3" key="2">
    <citation type="submission" date="2020-09" db="EMBL/GenBank/DDBJ databases">
        <authorList>
            <person name="Sun Q."/>
            <person name="Ohkuma M."/>
        </authorList>
    </citation>
    <scope>NUCLEOTIDE SEQUENCE</scope>
    <source>
        <strain evidence="3">JCM 3346</strain>
    </source>
</reference>
<reference evidence="3" key="1">
    <citation type="journal article" date="2014" name="Int. J. Syst. Evol. Microbiol.">
        <title>Complete genome sequence of Corynebacterium casei LMG S-19264T (=DSM 44701T), isolated from a smear-ripened cheese.</title>
        <authorList>
            <consortium name="US DOE Joint Genome Institute (JGI-PGF)"/>
            <person name="Walter F."/>
            <person name="Albersmeier A."/>
            <person name="Kalinowski J."/>
            <person name="Ruckert C."/>
        </authorList>
    </citation>
    <scope>NUCLEOTIDE SEQUENCE</scope>
    <source>
        <strain evidence="3">JCM 3346</strain>
    </source>
</reference>